<dbReference type="FunFam" id="3.30.70.330:FF:000335">
    <property type="entry name" value="RNA-binding protein with multiple splicing 2"/>
    <property type="match status" value="1"/>
</dbReference>
<sequence length="327" mass="35703">MAAYPPPQPLHNSTHPLYPYPPLPTPPPPPLPPQPHFQHPQPQPPLLPSHHHLVAMQQHQPLPFHLQSSSVDEVRTLFIAGLPGDVKLREIHNLFRDFPGFQSCQLKSSGNSNQAFAFAVFSDQQSAVSAMHTLNGLEFDLEFESTLHIDLAKSNSRTKRSRTDNDGSGSFDKKVRGFATGLRGPLDSGLGSNTLYNGMNGYSSTQSHGNLDGLGIHDLNSGISLGQPAIPPSANNNACPTLFVANLGPNCTEDELLQVFSRFPGFLKLKMQMKHGAPVAFVDFQDSTCSTQALNLLQGSILYSSGHKGMRLEYAKTRMGLPKRERG</sequence>
<keyword evidence="6" id="KW-1185">Reference proteome</keyword>
<evidence type="ECO:0000256" key="1">
    <source>
        <dbReference type="ARBA" id="ARBA00022884"/>
    </source>
</evidence>
<dbReference type="InterPro" id="IPR000504">
    <property type="entry name" value="RRM_dom"/>
</dbReference>
<dbReference type="Gramene" id="ERN16694">
    <property type="protein sequence ID" value="ERN16694"/>
    <property type="gene ID" value="AMTR_s00051p00211030"/>
</dbReference>
<feature type="compositionally biased region" description="Pro residues" evidence="3">
    <location>
        <begin position="18"/>
        <end position="47"/>
    </location>
</feature>
<dbReference type="GO" id="GO:0003729">
    <property type="term" value="F:mRNA binding"/>
    <property type="evidence" value="ECO:0000318"/>
    <property type="project" value="GO_Central"/>
</dbReference>
<dbReference type="KEGG" id="atr:18445019"/>
<evidence type="ECO:0000256" key="3">
    <source>
        <dbReference type="SAM" id="MobiDB-lite"/>
    </source>
</evidence>
<dbReference type="EMBL" id="KI392418">
    <property type="protein sequence ID" value="ERN16694.1"/>
    <property type="molecule type" value="Genomic_DNA"/>
</dbReference>
<dbReference type="AlphaFoldDB" id="U5D2P3"/>
<dbReference type="OMA" id="CVAFVEY"/>
<dbReference type="PROSITE" id="PS50102">
    <property type="entry name" value="RRM"/>
    <property type="match status" value="2"/>
</dbReference>
<feature type="region of interest" description="Disordered" evidence="3">
    <location>
        <begin position="1"/>
        <end position="49"/>
    </location>
</feature>
<dbReference type="FunFam" id="3.30.70.330:FF:000404">
    <property type="entry name" value="RNA-binding protein with multiple splicing"/>
    <property type="match status" value="1"/>
</dbReference>
<organism evidence="5 6">
    <name type="scientific">Amborella trichopoda</name>
    <dbReference type="NCBI Taxonomy" id="13333"/>
    <lineage>
        <taxon>Eukaryota</taxon>
        <taxon>Viridiplantae</taxon>
        <taxon>Streptophyta</taxon>
        <taxon>Embryophyta</taxon>
        <taxon>Tracheophyta</taxon>
        <taxon>Spermatophyta</taxon>
        <taxon>Magnoliopsida</taxon>
        <taxon>Amborellales</taxon>
        <taxon>Amborellaceae</taxon>
        <taxon>Amborella</taxon>
    </lineage>
</organism>
<reference evidence="6" key="1">
    <citation type="journal article" date="2013" name="Science">
        <title>The Amborella genome and the evolution of flowering plants.</title>
        <authorList>
            <consortium name="Amborella Genome Project"/>
        </authorList>
    </citation>
    <scope>NUCLEOTIDE SEQUENCE [LARGE SCALE GENOMIC DNA]</scope>
</reference>
<dbReference type="SUPFAM" id="SSF54928">
    <property type="entry name" value="RNA-binding domain, RBD"/>
    <property type="match status" value="2"/>
</dbReference>
<protein>
    <recommendedName>
        <fullName evidence="4">RRM domain-containing protein</fullName>
    </recommendedName>
</protein>
<dbReference type="OrthoDB" id="431169at2759"/>
<dbReference type="PANTHER" id="PTHR10501">
    <property type="entry name" value="U1 SMALL NUCLEAR RIBONUCLEOPROTEIN A/U2 SMALL NUCLEAR RIBONUCLEOPROTEIN B"/>
    <property type="match status" value="1"/>
</dbReference>
<dbReference type="Pfam" id="PF00076">
    <property type="entry name" value="RRM_1"/>
    <property type="match status" value="2"/>
</dbReference>
<dbReference type="InterPro" id="IPR012677">
    <property type="entry name" value="Nucleotide-bd_a/b_plait_sf"/>
</dbReference>
<feature type="domain" description="RRM" evidence="4">
    <location>
        <begin position="75"/>
        <end position="154"/>
    </location>
</feature>
<evidence type="ECO:0000256" key="2">
    <source>
        <dbReference type="PROSITE-ProRule" id="PRU00176"/>
    </source>
</evidence>
<name>U5D2P3_AMBTC</name>
<proteinExistence type="predicted"/>
<accession>U5D2P3</accession>
<evidence type="ECO:0000313" key="6">
    <source>
        <dbReference type="Proteomes" id="UP000017836"/>
    </source>
</evidence>
<dbReference type="HOGENOM" id="CLU_071422_1_0_1"/>
<dbReference type="Proteomes" id="UP000017836">
    <property type="component" value="Unassembled WGS sequence"/>
</dbReference>
<evidence type="ECO:0000313" key="5">
    <source>
        <dbReference type="EMBL" id="ERN16694.1"/>
    </source>
</evidence>
<evidence type="ECO:0000259" key="4">
    <source>
        <dbReference type="PROSITE" id="PS50102"/>
    </source>
</evidence>
<keyword evidence="1 2" id="KW-0694">RNA-binding</keyword>
<feature type="domain" description="RRM" evidence="4">
    <location>
        <begin position="240"/>
        <end position="317"/>
    </location>
</feature>
<dbReference type="SMART" id="SM00360">
    <property type="entry name" value="RRM"/>
    <property type="match status" value="2"/>
</dbReference>
<gene>
    <name evidence="5" type="ORF">AMTR_s00051p00211030</name>
</gene>
<dbReference type="Gene3D" id="3.30.70.330">
    <property type="match status" value="2"/>
</dbReference>
<dbReference type="eggNOG" id="KOG1457">
    <property type="taxonomic scope" value="Eukaryota"/>
</dbReference>
<dbReference type="InterPro" id="IPR035979">
    <property type="entry name" value="RBD_domain_sf"/>
</dbReference>